<dbReference type="GO" id="GO:0045505">
    <property type="term" value="F:dynein intermediate chain binding"/>
    <property type="evidence" value="ECO:0007669"/>
    <property type="project" value="InterPro"/>
</dbReference>
<protein>
    <recommendedName>
        <fullName evidence="1">Dynein heavy chain linker domain-containing protein</fullName>
    </recommendedName>
</protein>
<dbReference type="PANTHER" id="PTHR22878">
    <property type="entry name" value="DYNEIN HEAVY CHAIN 6, AXONEMAL-LIKE-RELATED"/>
    <property type="match status" value="1"/>
</dbReference>
<name>A0AAV6YSJ6_ENGPU</name>
<evidence type="ECO:0000313" key="3">
    <source>
        <dbReference type="Proteomes" id="UP000824782"/>
    </source>
</evidence>
<comment type="caution">
    <text evidence="2">The sequence shown here is derived from an EMBL/GenBank/DDBJ whole genome shotgun (WGS) entry which is preliminary data.</text>
</comment>
<evidence type="ECO:0000259" key="1">
    <source>
        <dbReference type="Pfam" id="PF08393"/>
    </source>
</evidence>
<accession>A0AAV6YSJ6</accession>
<dbReference type="PANTHER" id="PTHR22878:SF64">
    <property type="entry name" value="DYNEIN AXONEMAL HEAVY CHAIN 14"/>
    <property type="match status" value="1"/>
</dbReference>
<feature type="domain" description="Dynein heavy chain linker" evidence="1">
    <location>
        <begin position="178"/>
        <end position="297"/>
    </location>
</feature>
<gene>
    <name evidence="2" type="ORF">GDO81_022111</name>
</gene>
<dbReference type="GO" id="GO:0030286">
    <property type="term" value="C:dynein complex"/>
    <property type="evidence" value="ECO:0007669"/>
    <property type="project" value="InterPro"/>
</dbReference>
<dbReference type="EMBL" id="WNYA01018791">
    <property type="protein sequence ID" value="KAG8538765.1"/>
    <property type="molecule type" value="Genomic_DNA"/>
</dbReference>
<dbReference type="InterPro" id="IPR013602">
    <property type="entry name" value="Dynein_heavy_linker"/>
</dbReference>
<evidence type="ECO:0000313" key="2">
    <source>
        <dbReference type="EMBL" id="KAG8538765.1"/>
    </source>
</evidence>
<dbReference type="GO" id="GO:0051959">
    <property type="term" value="F:dynein light intermediate chain binding"/>
    <property type="evidence" value="ECO:0007669"/>
    <property type="project" value="InterPro"/>
</dbReference>
<feature type="non-terminal residue" evidence="2">
    <location>
        <position position="1"/>
    </location>
</feature>
<dbReference type="Pfam" id="PF08393">
    <property type="entry name" value="DHC_N2"/>
    <property type="match status" value="1"/>
</dbReference>
<dbReference type="GO" id="GO:0007018">
    <property type="term" value="P:microtubule-based movement"/>
    <property type="evidence" value="ECO:0007669"/>
    <property type="project" value="InterPro"/>
</dbReference>
<sequence length="298" mass="34350">HVEEFVEHLTFLGQVSSDLPSLERQYSSVIQLYSVAKDYGMNIPSEETALYQSLIPGFQQLKSAVLFCEAKKDEDIVRFSGDLDQYISHLHFHLMDFKIKVKNPILLDADTFPPEANEVIIGLMEEFEVIANKARCYSSYQERFGSSMTQMKSRLLDVLMLQKSSGNVVTTKTLNAELSEIECDLSLRKLLWEAKEEWGRLSTEWRVTSFENLNVDFIQRDVNRFSHTLFMLEKGLPPNHVVTGLKQSITDFKQSLPIVVALRNPCLQARHWDVIHFTIGRMITKDRNFTLGNLLELR</sequence>
<dbReference type="InterPro" id="IPR026983">
    <property type="entry name" value="DHC"/>
</dbReference>
<organism evidence="2 3">
    <name type="scientific">Engystomops pustulosus</name>
    <name type="common">Tungara frog</name>
    <name type="synonym">Physalaemus pustulosus</name>
    <dbReference type="NCBI Taxonomy" id="76066"/>
    <lineage>
        <taxon>Eukaryota</taxon>
        <taxon>Metazoa</taxon>
        <taxon>Chordata</taxon>
        <taxon>Craniata</taxon>
        <taxon>Vertebrata</taxon>
        <taxon>Euteleostomi</taxon>
        <taxon>Amphibia</taxon>
        <taxon>Batrachia</taxon>
        <taxon>Anura</taxon>
        <taxon>Neobatrachia</taxon>
        <taxon>Hyloidea</taxon>
        <taxon>Leptodactylidae</taxon>
        <taxon>Leiuperinae</taxon>
        <taxon>Engystomops</taxon>
    </lineage>
</organism>
<reference evidence="2" key="1">
    <citation type="thesis" date="2020" institute="ProQuest LLC" country="789 East Eisenhower Parkway, Ann Arbor, MI, USA">
        <title>Comparative Genomics and Chromosome Evolution.</title>
        <authorList>
            <person name="Mudd A.B."/>
        </authorList>
    </citation>
    <scope>NUCLEOTIDE SEQUENCE</scope>
    <source>
        <strain evidence="2">237g6f4</strain>
        <tissue evidence="2">Blood</tissue>
    </source>
</reference>
<feature type="non-terminal residue" evidence="2">
    <location>
        <position position="298"/>
    </location>
</feature>
<dbReference type="AlphaFoldDB" id="A0AAV6YSJ6"/>
<keyword evidence="3" id="KW-1185">Reference proteome</keyword>
<dbReference type="Proteomes" id="UP000824782">
    <property type="component" value="Unassembled WGS sequence"/>
</dbReference>
<proteinExistence type="predicted"/>